<protein>
    <submittedName>
        <fullName evidence="2">GUN4 domain-containing protein</fullName>
    </submittedName>
</protein>
<accession>A0A928VM35</accession>
<gene>
    <name evidence="2" type="ORF">IQ266_04490</name>
</gene>
<dbReference type="CDD" id="cd16383">
    <property type="entry name" value="GUN4"/>
    <property type="match status" value="1"/>
</dbReference>
<dbReference type="Pfam" id="PF05419">
    <property type="entry name" value="GUN4"/>
    <property type="match status" value="1"/>
</dbReference>
<dbReference type="PANTHER" id="PTHR46312">
    <property type="entry name" value="NACHT DOMAIN-CONTAINING PROTEIN"/>
    <property type="match status" value="1"/>
</dbReference>
<dbReference type="Gene3D" id="3.40.50.300">
    <property type="entry name" value="P-loop containing nucleotide triphosphate hydrolases"/>
    <property type="match status" value="1"/>
</dbReference>
<dbReference type="InterPro" id="IPR037215">
    <property type="entry name" value="GUN4-like_sf"/>
</dbReference>
<dbReference type="PANTHER" id="PTHR46312:SF2">
    <property type="entry name" value="NUCLEOTIDE-BINDING OLIGOMERIZATION DOMAIN-CONTAINING PROTEIN 2-LIKE"/>
    <property type="match status" value="1"/>
</dbReference>
<dbReference type="RefSeq" id="WP_264323840.1">
    <property type="nucleotide sequence ID" value="NZ_JADEXQ010000010.1"/>
</dbReference>
<dbReference type="Gene3D" id="1.25.40.620">
    <property type="match status" value="1"/>
</dbReference>
<dbReference type="SUPFAM" id="SSF52540">
    <property type="entry name" value="P-loop containing nucleoside triphosphate hydrolases"/>
    <property type="match status" value="1"/>
</dbReference>
<dbReference type="Pfam" id="PF05729">
    <property type="entry name" value="NACHT"/>
    <property type="match status" value="1"/>
</dbReference>
<dbReference type="SUPFAM" id="SSF140869">
    <property type="entry name" value="GUN4-like"/>
    <property type="match status" value="1"/>
</dbReference>
<dbReference type="EMBL" id="JADEXQ010000010">
    <property type="protein sequence ID" value="MBE9029020.1"/>
    <property type="molecule type" value="Genomic_DNA"/>
</dbReference>
<evidence type="ECO:0000313" key="3">
    <source>
        <dbReference type="Proteomes" id="UP000625316"/>
    </source>
</evidence>
<organism evidence="2 3">
    <name type="scientific">Romeriopsis navalis LEGE 11480</name>
    <dbReference type="NCBI Taxonomy" id="2777977"/>
    <lineage>
        <taxon>Bacteria</taxon>
        <taxon>Bacillati</taxon>
        <taxon>Cyanobacteriota</taxon>
        <taxon>Cyanophyceae</taxon>
        <taxon>Leptolyngbyales</taxon>
        <taxon>Leptolyngbyaceae</taxon>
        <taxon>Romeriopsis</taxon>
        <taxon>Romeriopsis navalis</taxon>
    </lineage>
</organism>
<comment type="caution">
    <text evidence="2">The sequence shown here is derived from an EMBL/GenBank/DDBJ whole genome shotgun (WGS) entry which is preliminary data.</text>
</comment>
<dbReference type="InterPro" id="IPR008629">
    <property type="entry name" value="GUN4-like"/>
</dbReference>
<name>A0A928VM35_9CYAN</name>
<dbReference type="AlphaFoldDB" id="A0A928VM35"/>
<dbReference type="Proteomes" id="UP000625316">
    <property type="component" value="Unassembled WGS sequence"/>
</dbReference>
<dbReference type="InterPro" id="IPR027417">
    <property type="entry name" value="P-loop_NTPase"/>
</dbReference>
<dbReference type="PROSITE" id="PS50837">
    <property type="entry name" value="NACHT"/>
    <property type="match status" value="1"/>
</dbReference>
<evidence type="ECO:0000259" key="1">
    <source>
        <dbReference type="PROSITE" id="PS50837"/>
    </source>
</evidence>
<keyword evidence="3" id="KW-1185">Reference proteome</keyword>
<sequence length="745" mass="86198">MSNNDQQSSSVPSQLAALAIKALKPGGITVGGGYGLWLLFIEHKSAEAIASALIGFCFSYLGKLLEPIHVGNQRRLENVGKAIDQSIDHGLEAVKWRFSGCDGRYLQRQGERCQEYYGTEDFKQPDGIWQINLDDVFVPLNLDLSVGKFGGGVSSEERSQTWQIWDFLAQVKRVPAYRFIAILADGGSGKTTLMRHVTYKYAKGQQRKYGRQVPTLLPFLIFLRKWRDVISENPSITMTDLMMRHLQDLRDGPNLKVPSNWAENKLKHGLIMFDGFDEVAKHQRQTIAEWISRQVNNYPNSVFLLTSRPGGYDDFKEYATEQPTTLRVREFEKIERDTFVQKWYLSQELVFRMGKMSPIVRDEAQRKAANLIGQIDSSPELQKMSGNPLLLNLIARLHKFYPNETLPQLKTELYQEICDLQLGARPSAKRVAMLLDKPLERQQVLQAVALEMVRQNTVQIEKNKLLELIRLALAKLDETADAQSFLKQMVQISELLYEPDTEEYAFSHLSFRNYLAALEISRLNLTDELIAHWHEDWWRETILMYCSQLKPLQLHPLAQAACNGEDKAGNVYLAYDCLVRHPSERIEPDWISELQPLRYQRIEQFMQQGQWREADIENYRLMIQTCGKDFGEYFTVQDLETFPCWDLQRLNSLWLQYSGEKFGFSVQKKIWEECGSPKGYDLTDEERQQWILFCDRVGWRIEGEFMDYENLQKNPSISLQGELPSRGGWWSWVSDIFSRAKTCGL</sequence>
<dbReference type="InterPro" id="IPR007111">
    <property type="entry name" value="NACHT_NTPase"/>
</dbReference>
<reference evidence="2" key="1">
    <citation type="submission" date="2020-10" db="EMBL/GenBank/DDBJ databases">
        <authorList>
            <person name="Castelo-Branco R."/>
            <person name="Eusebio N."/>
            <person name="Adriana R."/>
            <person name="Vieira A."/>
            <person name="Brugerolle De Fraissinette N."/>
            <person name="Rezende De Castro R."/>
            <person name="Schneider M.P."/>
            <person name="Vasconcelos V."/>
            <person name="Leao P.N."/>
        </authorList>
    </citation>
    <scope>NUCLEOTIDE SEQUENCE</scope>
    <source>
        <strain evidence="2">LEGE 11480</strain>
    </source>
</reference>
<evidence type="ECO:0000313" key="2">
    <source>
        <dbReference type="EMBL" id="MBE9029020.1"/>
    </source>
</evidence>
<dbReference type="Gene3D" id="1.10.10.1770">
    <property type="entry name" value="Gun4-like"/>
    <property type="match status" value="1"/>
</dbReference>
<feature type="domain" description="NACHT" evidence="1">
    <location>
        <begin position="178"/>
        <end position="311"/>
    </location>
</feature>
<proteinExistence type="predicted"/>